<dbReference type="PANTHER" id="PTHR43537:SF24">
    <property type="entry name" value="GLUCONATE OPERON TRANSCRIPTIONAL REPRESSOR"/>
    <property type="match status" value="1"/>
</dbReference>
<dbReference type="SUPFAM" id="SSF48008">
    <property type="entry name" value="GntR ligand-binding domain-like"/>
    <property type="match status" value="1"/>
</dbReference>
<evidence type="ECO:0000313" key="6">
    <source>
        <dbReference type="Proteomes" id="UP001500610"/>
    </source>
</evidence>
<evidence type="ECO:0000256" key="2">
    <source>
        <dbReference type="ARBA" id="ARBA00023125"/>
    </source>
</evidence>
<organism evidence="5 6">
    <name type="scientific">Streptomyces hyderabadensis</name>
    <dbReference type="NCBI Taxonomy" id="598549"/>
    <lineage>
        <taxon>Bacteria</taxon>
        <taxon>Bacillati</taxon>
        <taxon>Actinomycetota</taxon>
        <taxon>Actinomycetes</taxon>
        <taxon>Kitasatosporales</taxon>
        <taxon>Streptomycetaceae</taxon>
        <taxon>Streptomyces</taxon>
    </lineage>
</organism>
<reference evidence="6" key="1">
    <citation type="journal article" date="2019" name="Int. J. Syst. Evol. Microbiol.">
        <title>The Global Catalogue of Microorganisms (GCM) 10K type strain sequencing project: providing services to taxonomists for standard genome sequencing and annotation.</title>
        <authorList>
            <consortium name="The Broad Institute Genomics Platform"/>
            <consortium name="The Broad Institute Genome Sequencing Center for Infectious Disease"/>
            <person name="Wu L."/>
            <person name="Ma J."/>
        </authorList>
    </citation>
    <scope>NUCLEOTIDE SEQUENCE [LARGE SCALE GENOMIC DNA]</scope>
    <source>
        <strain evidence="6">JCM 17657</strain>
    </source>
</reference>
<dbReference type="Gene3D" id="1.20.120.530">
    <property type="entry name" value="GntR ligand-binding domain-like"/>
    <property type="match status" value="1"/>
</dbReference>
<dbReference type="SMART" id="SM00345">
    <property type="entry name" value="HTH_GNTR"/>
    <property type="match status" value="1"/>
</dbReference>
<gene>
    <name evidence="5" type="ORF">GCM10023257_20240</name>
</gene>
<evidence type="ECO:0000256" key="1">
    <source>
        <dbReference type="ARBA" id="ARBA00023015"/>
    </source>
</evidence>
<dbReference type="Proteomes" id="UP001500610">
    <property type="component" value="Unassembled WGS sequence"/>
</dbReference>
<evidence type="ECO:0000259" key="4">
    <source>
        <dbReference type="PROSITE" id="PS50949"/>
    </source>
</evidence>
<dbReference type="PANTHER" id="PTHR43537">
    <property type="entry name" value="TRANSCRIPTIONAL REGULATOR, GNTR FAMILY"/>
    <property type="match status" value="1"/>
</dbReference>
<keyword evidence="6" id="KW-1185">Reference proteome</keyword>
<dbReference type="InterPro" id="IPR000524">
    <property type="entry name" value="Tscrpt_reg_HTH_GntR"/>
</dbReference>
<evidence type="ECO:0000256" key="3">
    <source>
        <dbReference type="ARBA" id="ARBA00023163"/>
    </source>
</evidence>
<dbReference type="Gene3D" id="1.10.10.10">
    <property type="entry name" value="Winged helix-like DNA-binding domain superfamily/Winged helix DNA-binding domain"/>
    <property type="match status" value="1"/>
</dbReference>
<keyword evidence="1" id="KW-0805">Transcription regulation</keyword>
<dbReference type="SUPFAM" id="SSF46785">
    <property type="entry name" value="Winged helix' DNA-binding domain"/>
    <property type="match status" value="1"/>
</dbReference>
<comment type="caution">
    <text evidence="5">The sequence shown here is derived from an EMBL/GenBank/DDBJ whole genome shotgun (WGS) entry which is preliminary data.</text>
</comment>
<name>A0ABP9HXV5_9ACTN</name>
<dbReference type="RefSeq" id="WP_226025857.1">
    <property type="nucleotide sequence ID" value="NZ_BAABIV010000007.1"/>
</dbReference>
<evidence type="ECO:0000313" key="5">
    <source>
        <dbReference type="EMBL" id="GAA4981758.1"/>
    </source>
</evidence>
<keyword evidence="2" id="KW-0238">DNA-binding</keyword>
<dbReference type="CDD" id="cd07377">
    <property type="entry name" value="WHTH_GntR"/>
    <property type="match status" value="1"/>
</dbReference>
<dbReference type="Pfam" id="PF07729">
    <property type="entry name" value="FCD"/>
    <property type="match status" value="1"/>
</dbReference>
<dbReference type="Pfam" id="PF00392">
    <property type="entry name" value="GntR"/>
    <property type="match status" value="1"/>
</dbReference>
<dbReference type="InterPro" id="IPR008920">
    <property type="entry name" value="TF_FadR/GntR_C"/>
</dbReference>
<feature type="domain" description="HTH gntR-type" evidence="4">
    <location>
        <begin position="7"/>
        <end position="74"/>
    </location>
</feature>
<dbReference type="EMBL" id="BAABIV010000007">
    <property type="protein sequence ID" value="GAA4981758.1"/>
    <property type="molecule type" value="Genomic_DNA"/>
</dbReference>
<accession>A0ABP9HXV5</accession>
<dbReference type="PROSITE" id="PS50949">
    <property type="entry name" value="HTH_GNTR"/>
    <property type="match status" value="1"/>
</dbReference>
<dbReference type="SMART" id="SM00895">
    <property type="entry name" value="FCD"/>
    <property type="match status" value="1"/>
</dbReference>
<dbReference type="InterPro" id="IPR011711">
    <property type="entry name" value="GntR_C"/>
</dbReference>
<proteinExistence type="predicted"/>
<protein>
    <submittedName>
        <fullName evidence="5">GntR family transcriptional regulator</fullName>
    </submittedName>
</protein>
<sequence>MTTSRRTTKMETAYELLKQRISDGTYGPGYRLVIDQLARETGMSSIPWREAIRRLEAEGWLEMVPNVGARVAIFDTASYGQTMQVLARLEGYATAAALPRLTSGDLDQARHLNQQMTKSLDDFDPVGFTALNREFHFIFYERCGDAHLYNLIKLEWSRLDMIRKAAFSSVPGRARASVVEHEALLDLLGAPASFDAIEVAARQHKLNTLQAVQANDATRAGQ</sequence>
<keyword evidence="3" id="KW-0804">Transcription</keyword>
<dbReference type="InterPro" id="IPR036390">
    <property type="entry name" value="WH_DNA-bd_sf"/>
</dbReference>
<dbReference type="InterPro" id="IPR036388">
    <property type="entry name" value="WH-like_DNA-bd_sf"/>
</dbReference>